<reference evidence="2" key="1">
    <citation type="submission" date="2020-02" db="EMBL/GenBank/DDBJ databases">
        <authorList>
            <person name="Scholz U."/>
            <person name="Mascher M."/>
            <person name="Fiebig A."/>
        </authorList>
    </citation>
    <scope>NUCLEOTIDE SEQUENCE</scope>
</reference>
<proteinExistence type="predicted"/>
<evidence type="ECO:0000259" key="1">
    <source>
        <dbReference type="Pfam" id="PF10615"/>
    </source>
</evidence>
<feature type="domain" description="DUF2470" evidence="1">
    <location>
        <begin position="224"/>
        <end position="296"/>
    </location>
</feature>
<dbReference type="Gene3D" id="2.30.110.10">
    <property type="entry name" value="Electron Transport, Fmn-binding Protein, Chain A"/>
    <property type="match status" value="1"/>
</dbReference>
<keyword evidence="3" id="KW-1185">Reference proteome</keyword>
<name>A0A7I8KM98_SPIIN</name>
<organism evidence="2 3">
    <name type="scientific">Spirodela intermedia</name>
    <name type="common">Intermediate duckweed</name>
    <dbReference type="NCBI Taxonomy" id="51605"/>
    <lineage>
        <taxon>Eukaryota</taxon>
        <taxon>Viridiplantae</taxon>
        <taxon>Streptophyta</taxon>
        <taxon>Embryophyta</taxon>
        <taxon>Tracheophyta</taxon>
        <taxon>Spermatophyta</taxon>
        <taxon>Magnoliopsida</taxon>
        <taxon>Liliopsida</taxon>
        <taxon>Araceae</taxon>
        <taxon>Lemnoideae</taxon>
        <taxon>Spirodela</taxon>
    </lineage>
</organism>
<evidence type="ECO:0000313" key="3">
    <source>
        <dbReference type="Proteomes" id="UP000663760"/>
    </source>
</evidence>
<gene>
    <name evidence="2" type="ORF">SI8410_06008790</name>
</gene>
<sequence length="311" mass="33932">MIKGKGSQPAVLAFAERCKNILAANWQAQLYTVKADAKGSKEDIYSSKVKYIFRRGKPYFWVPEGDLHNVNTLIDERGSLSVSTPTPGALASLLKSVKKLPGRVALTGDVIPLKETKAESAIEGLKEAMALENRALNHASYSVSGVLSSASASCRSRSYNFQEIIDGGDNFVAYKFNIRTCTYVDAGGGTHEVELDGLESSKQDLLLPFSEKLVDGINQSEARRRALIFFCLVYLNANARDAFVLSVDRKGFDVLAKIPCAAAGDGVGAHQWREFRISFNEEVSDIEAFCNLLVEMEAATLREINSFSGLG</sequence>
<dbReference type="PANTHER" id="PTHR37375">
    <property type="entry name" value="EXPRESSED PROTEIN"/>
    <property type="match status" value="1"/>
</dbReference>
<evidence type="ECO:0000313" key="2">
    <source>
        <dbReference type="EMBL" id="CAA7398125.1"/>
    </source>
</evidence>
<dbReference type="OrthoDB" id="10256706at2759"/>
<dbReference type="InterPro" id="IPR012349">
    <property type="entry name" value="Split_barrel_FMN-bd"/>
</dbReference>
<accession>A0A7I8KM98</accession>
<dbReference type="EMBL" id="LR746269">
    <property type="protein sequence ID" value="CAA7398125.1"/>
    <property type="molecule type" value="Genomic_DNA"/>
</dbReference>
<dbReference type="Proteomes" id="UP000663760">
    <property type="component" value="Chromosome 6"/>
</dbReference>
<dbReference type="PANTHER" id="PTHR37375:SF1">
    <property type="entry name" value="DUF2470 DOMAIN-CONTAINING PROTEIN"/>
    <property type="match status" value="1"/>
</dbReference>
<dbReference type="SUPFAM" id="SSF50475">
    <property type="entry name" value="FMN-binding split barrel"/>
    <property type="match status" value="1"/>
</dbReference>
<dbReference type="AlphaFoldDB" id="A0A7I8KM98"/>
<dbReference type="InterPro" id="IPR019595">
    <property type="entry name" value="DUF2470"/>
</dbReference>
<dbReference type="InterPro" id="IPR037119">
    <property type="entry name" value="Haem_oxidase_HugZ-like_sf"/>
</dbReference>
<dbReference type="Gene3D" id="3.20.180.10">
    <property type="entry name" value="PNP-oxidase-like"/>
    <property type="match status" value="1"/>
</dbReference>
<protein>
    <recommendedName>
        <fullName evidence="1">DUF2470 domain-containing protein</fullName>
    </recommendedName>
</protein>
<dbReference type="Pfam" id="PF10615">
    <property type="entry name" value="DUF2470"/>
    <property type="match status" value="1"/>
</dbReference>